<evidence type="ECO:0000313" key="1">
    <source>
        <dbReference type="EMBL" id="ENV11049.1"/>
    </source>
</evidence>
<evidence type="ECO:0000313" key="2">
    <source>
        <dbReference type="Proteomes" id="UP000013209"/>
    </source>
</evidence>
<dbReference type="EMBL" id="APPH01000004">
    <property type="protein sequence ID" value="ENV11049.1"/>
    <property type="molecule type" value="Genomic_DNA"/>
</dbReference>
<name>N8XPU2_9GAMM</name>
<dbReference type="NCBIfam" id="NF040700">
    <property type="entry name" value="VPA1262_N_dom"/>
    <property type="match status" value="1"/>
</dbReference>
<proteinExistence type="predicted"/>
<dbReference type="eggNOG" id="ENOG502ZFFI">
    <property type="taxonomic scope" value="Bacteria"/>
</dbReference>
<gene>
    <name evidence="1" type="ORF">F966_00834</name>
</gene>
<protein>
    <submittedName>
        <fullName evidence="1">Uncharacterized protein</fullName>
    </submittedName>
</protein>
<dbReference type="PATRIC" id="fig|1144672.3.peg.801"/>
<sequence length="563" mass="65461">MKGVNVKVTQRNEILYQEMEKLSENGVIGFYNCVEIIELFMIKERHVFNVFTILVACERRVIPNKSEFLTNELIKLKGRKEKFGVIVNYKSISECKEIFRKLLDEKTWIVNDNKDLKISNELECSGKYFAPVNSSDVVPINKILKNNFFNGSYIYEVADKSKSHLSFLYEEKSLIQELTIALKRYIPISLASVSDKLGNYVFQFPVEILSYQLSYNANENLICEIAWHDNAEKRDLIVTARGVEKDNVLEDFSVAKINSGSNSCELNFKVDKVFLAYIIDIETSVIYAAVRESIFMMLNELKVEVKVINENDSVEREFEIENEGFKVFVKEKRNEVKVMNWIDRRIYTNDIEVAKNKKYFVQYSNDYKKSSEDIHREALKDIHWLLDQYGQEEVWLWDPYLCYNDIAETLFFNKYSNSVMKAITGGKSVPEKICKQCKEKICESCLEKICNSCKGSSETKDDTVDKWNIGFTKLSDKFISTINLEFRTTKGTPANSFHDRFIIFPKTYEGAMAWSLGISINQYGKTHHILQKVTDGQMTADAFLTFWNQIQDDSQLIWKSKND</sequence>
<accession>N8XPU2</accession>
<comment type="caution">
    <text evidence="1">The sequence shown here is derived from an EMBL/GenBank/DDBJ whole genome shotgun (WGS) entry which is preliminary data.</text>
</comment>
<dbReference type="STRING" id="1144672.F966_00834"/>
<organism evidence="1 2">
    <name type="scientific">Acinetobacter higginsii</name>
    <dbReference type="NCBI Taxonomy" id="70347"/>
    <lineage>
        <taxon>Bacteria</taxon>
        <taxon>Pseudomonadati</taxon>
        <taxon>Pseudomonadota</taxon>
        <taxon>Gammaproteobacteria</taxon>
        <taxon>Moraxellales</taxon>
        <taxon>Moraxellaceae</taxon>
        <taxon>Acinetobacter</taxon>
    </lineage>
</organism>
<dbReference type="HOGENOM" id="CLU_036469_0_0_6"/>
<reference evidence="1 2" key="1">
    <citation type="submission" date="2013-02" db="EMBL/GenBank/DDBJ databases">
        <title>The Genome Sequence of Acinetobacter sp. CIP 56.2.</title>
        <authorList>
            <consortium name="The Broad Institute Genome Sequencing Platform"/>
            <consortium name="The Broad Institute Genome Sequencing Center for Infectious Disease"/>
            <person name="Cerqueira G."/>
            <person name="Feldgarden M."/>
            <person name="Courvalin P."/>
            <person name="Perichon B."/>
            <person name="Grillot-Courvalin C."/>
            <person name="Clermont D."/>
            <person name="Rocha E."/>
            <person name="Yoon E.-J."/>
            <person name="Nemec A."/>
            <person name="Walker B."/>
            <person name="Young S.K."/>
            <person name="Zeng Q."/>
            <person name="Gargeya S."/>
            <person name="Fitzgerald M."/>
            <person name="Haas B."/>
            <person name="Abouelleil A."/>
            <person name="Alvarado L."/>
            <person name="Arachchi H.M."/>
            <person name="Berlin A.M."/>
            <person name="Chapman S.B."/>
            <person name="Dewar J."/>
            <person name="Goldberg J."/>
            <person name="Griggs A."/>
            <person name="Gujja S."/>
            <person name="Hansen M."/>
            <person name="Howarth C."/>
            <person name="Imamovic A."/>
            <person name="Larimer J."/>
            <person name="McCowan C."/>
            <person name="Murphy C."/>
            <person name="Neiman D."/>
            <person name="Pearson M."/>
            <person name="Priest M."/>
            <person name="Roberts A."/>
            <person name="Saif S."/>
            <person name="Shea T."/>
            <person name="Sisk P."/>
            <person name="Sykes S."/>
            <person name="Wortman J."/>
            <person name="Nusbaum C."/>
            <person name="Birren B."/>
        </authorList>
    </citation>
    <scope>NUCLEOTIDE SEQUENCE [LARGE SCALE GENOMIC DNA]</scope>
    <source>
        <strain evidence="1 2">CIP 56.2</strain>
    </source>
</reference>
<dbReference type="AlphaFoldDB" id="N8XPU2"/>
<dbReference type="Proteomes" id="UP000013209">
    <property type="component" value="Unassembled WGS sequence"/>
</dbReference>